<dbReference type="Proteomes" id="UP000001366">
    <property type="component" value="Chromosome"/>
</dbReference>
<protein>
    <submittedName>
        <fullName evidence="1">Putative lipoprotein</fullName>
    </submittedName>
</protein>
<organism evidence="1 2">
    <name type="scientific">Persephonella marina (strain DSM 14350 / EX-H1)</name>
    <dbReference type="NCBI Taxonomy" id="123214"/>
    <lineage>
        <taxon>Bacteria</taxon>
        <taxon>Pseudomonadati</taxon>
        <taxon>Aquificota</taxon>
        <taxon>Aquificia</taxon>
        <taxon>Aquificales</taxon>
        <taxon>Hydrogenothermaceae</taxon>
        <taxon>Persephonella</taxon>
    </lineage>
</organism>
<keyword evidence="2" id="KW-1185">Reference proteome</keyword>
<dbReference type="EMBL" id="CP001230">
    <property type="protein sequence ID" value="ACO04418.1"/>
    <property type="molecule type" value="Genomic_DNA"/>
</dbReference>
<dbReference type="STRING" id="123214.PERMA_0379"/>
<dbReference type="RefSeq" id="WP_012676656.1">
    <property type="nucleotide sequence ID" value="NC_012440.1"/>
</dbReference>
<evidence type="ECO:0000313" key="2">
    <source>
        <dbReference type="Proteomes" id="UP000001366"/>
    </source>
</evidence>
<dbReference type="PROSITE" id="PS51257">
    <property type="entry name" value="PROKAR_LIPOPROTEIN"/>
    <property type="match status" value="1"/>
</dbReference>
<proteinExistence type="predicted"/>
<dbReference type="AlphaFoldDB" id="C0QU06"/>
<name>C0QU06_PERMH</name>
<accession>C0QU06</accession>
<evidence type="ECO:0000313" key="1">
    <source>
        <dbReference type="EMBL" id="ACO04418.1"/>
    </source>
</evidence>
<dbReference type="OrthoDB" id="1428549at2"/>
<keyword evidence="1" id="KW-0449">Lipoprotein</keyword>
<dbReference type="PaxDb" id="123214-PERMA_0379"/>
<gene>
    <name evidence="1" type="ordered locus">PERMA_0379</name>
</gene>
<sequence length="282" mass="31067">MRKLILLLTAVFIFSCGGGGGSSEGELLVGYFYDSPVENLRYKTSSGVEGKTDSSGKFFYRKGDIIKFYAGNILIGEVTGDFIISPIDLFKGYKNDIRPDDPLILNLVSFFLYLDPDVTDFVITVDEDKLKNVTFNGMLTECIFKDECPQDIKDIISKNINLAGSHFQNSYKSIMDKLSGCYEGNLTVTEKTLETFCNVNNSSIKILIYSDGLIKGNLGDSSISGILSYKDLSIDIPSTFGISSTLEGKIDRNKISGEWGSIGCSGKFFLSKVDDDRCSDIQ</sequence>
<reference evidence="1 2" key="1">
    <citation type="journal article" date="2009" name="J. Bacteriol.">
        <title>Complete and draft genome sequences of six members of the Aquificales.</title>
        <authorList>
            <person name="Reysenbach A.L."/>
            <person name="Hamamura N."/>
            <person name="Podar M."/>
            <person name="Griffiths E."/>
            <person name="Ferreira S."/>
            <person name="Hochstein R."/>
            <person name="Heidelberg J."/>
            <person name="Johnson J."/>
            <person name="Mead D."/>
            <person name="Pohorille A."/>
            <person name="Sarmiento M."/>
            <person name="Schweighofer K."/>
            <person name="Seshadri R."/>
            <person name="Voytek M.A."/>
        </authorList>
    </citation>
    <scope>NUCLEOTIDE SEQUENCE [LARGE SCALE GENOMIC DNA]</scope>
    <source>
        <strain evidence="2">DSM 14350 / EX-H1</strain>
    </source>
</reference>
<dbReference type="HOGENOM" id="CLU_986423_0_0_0"/>
<dbReference type="KEGG" id="pmx:PERMA_0379"/>